<organism evidence="1 2">
    <name type="scientific">Vagococcus silagei</name>
    <dbReference type="NCBI Taxonomy" id="2508885"/>
    <lineage>
        <taxon>Bacteria</taxon>
        <taxon>Bacillati</taxon>
        <taxon>Bacillota</taxon>
        <taxon>Bacilli</taxon>
        <taxon>Lactobacillales</taxon>
        <taxon>Enterococcaceae</taxon>
        <taxon>Vagococcus</taxon>
    </lineage>
</organism>
<evidence type="ECO:0000313" key="1">
    <source>
        <dbReference type="EMBL" id="THB60289.1"/>
    </source>
</evidence>
<dbReference type="Pfam" id="PF14275">
    <property type="entry name" value="DUF4362"/>
    <property type="match status" value="1"/>
</dbReference>
<dbReference type="Proteomes" id="UP000310506">
    <property type="component" value="Unassembled WGS sequence"/>
</dbReference>
<dbReference type="InterPro" id="IPR025372">
    <property type="entry name" value="DUF4362"/>
</dbReference>
<dbReference type="AlphaFoldDB" id="A0A4V3TUU0"/>
<evidence type="ECO:0000313" key="2">
    <source>
        <dbReference type="Proteomes" id="UP000310506"/>
    </source>
</evidence>
<accession>A0A4V3TUU0</accession>
<gene>
    <name evidence="1" type="ORF">ESZ54_11270</name>
</gene>
<protein>
    <submittedName>
        <fullName evidence="1">DUF4362 domain-containing protein</fullName>
    </submittedName>
</protein>
<proteinExistence type="predicted"/>
<reference evidence="1 2" key="1">
    <citation type="submission" date="2019-01" db="EMBL/GenBank/DDBJ databases">
        <title>Vagococcus silagei sp. nov. isolated from brewer's grain.</title>
        <authorList>
            <person name="Guu J.-R."/>
        </authorList>
    </citation>
    <scope>NUCLEOTIDE SEQUENCE [LARGE SCALE GENOMIC DNA]</scope>
    <source>
        <strain evidence="1 2">2B-2</strain>
    </source>
</reference>
<name>A0A4V3TUU0_9ENTE</name>
<dbReference type="EMBL" id="SDGV01000029">
    <property type="protein sequence ID" value="THB60289.1"/>
    <property type="molecule type" value="Genomic_DNA"/>
</dbReference>
<sequence length="255" mass="29720">MKKRILVLLFFSVFCLSGCEVNRKIPREKNQSTTYIDKKIVQKMVGPWHDAENQKNYRFALTNKQLEMTIGNKVERLDVTSTENLSVYTKKQVKKMDFYHFIVNDSKIKMVQSRPNKNGATEQLDAIELTKLYSKELTVNTLNQSDYQKYDEDLAHLYQLYEEKHPFDVTFNHFTIEGDPIKIHLSYDTKELYYTHDGSQDKFGSGEIERYSFDKLERVKGKSGLVNEYVLSNHSEKAVPKKLSLVSLSQGEGNY</sequence>
<keyword evidence="2" id="KW-1185">Reference proteome</keyword>
<dbReference type="OrthoDB" id="1912370at2"/>
<comment type="caution">
    <text evidence="1">The sequence shown here is derived from an EMBL/GenBank/DDBJ whole genome shotgun (WGS) entry which is preliminary data.</text>
</comment>